<evidence type="ECO:0000256" key="15">
    <source>
        <dbReference type="PIRSR" id="PIRSR006337-1"/>
    </source>
</evidence>
<keyword evidence="9 14" id="KW-0326">Glycosidase</keyword>
<evidence type="ECO:0000313" key="20">
    <source>
        <dbReference type="Proteomes" id="UP000196655"/>
    </source>
</evidence>
<evidence type="ECO:0000256" key="13">
    <source>
        <dbReference type="NCBIfam" id="TIGR02402"/>
    </source>
</evidence>
<dbReference type="SUPFAM" id="SSF81296">
    <property type="entry name" value="E set domains"/>
    <property type="match status" value="1"/>
</dbReference>
<feature type="binding site" evidence="16">
    <location>
        <begin position="254"/>
        <end position="259"/>
    </location>
    <ligand>
        <name>substrate</name>
    </ligand>
</feature>
<dbReference type="InterPro" id="IPR044901">
    <property type="entry name" value="Trehalose_TreZ_E-set_sf"/>
</dbReference>
<dbReference type="EMBL" id="NHON01000073">
    <property type="protein sequence ID" value="OWJ63973.1"/>
    <property type="molecule type" value="Genomic_DNA"/>
</dbReference>
<dbReference type="PIRSF" id="PIRSF006337">
    <property type="entry name" value="Trehalose_TreZ"/>
    <property type="match status" value="1"/>
</dbReference>
<dbReference type="CDD" id="cd11325">
    <property type="entry name" value="AmyAc_GTHase"/>
    <property type="match status" value="1"/>
</dbReference>
<evidence type="ECO:0000256" key="8">
    <source>
        <dbReference type="ARBA" id="ARBA00023277"/>
    </source>
</evidence>
<evidence type="ECO:0000256" key="17">
    <source>
        <dbReference type="PIRSR" id="PIRSR006337-3"/>
    </source>
</evidence>
<dbReference type="PANTHER" id="PTHR43651:SF11">
    <property type="entry name" value="MALTO-OLIGOSYLTREHALOSE TREHALOHYDROLASE"/>
    <property type="match status" value="1"/>
</dbReference>
<evidence type="ECO:0000256" key="1">
    <source>
        <dbReference type="ARBA" id="ARBA00004496"/>
    </source>
</evidence>
<dbReference type="Pfam" id="PF02922">
    <property type="entry name" value="CBM_48"/>
    <property type="match status" value="1"/>
</dbReference>
<sequence>MPFGAERRPDGGTRFRLWAPDAGAVTLLAGPDRQALPLERLDDGWFGRVVPGLPAGTPYRYRLADGTEVPDPASRAQAGGPFGPSLVWDPAGYDWQAAEWRGRPWHEAVVYELHCGAIGRPGGFATVERRLDHLAGLGITAIELMPVADFVGSRGWGYDGVLPFAPASIYGSPDDLKHLVDAAHRRGLMVLLDVVYNHFGPAGNFLPLYAKSFFDEDRLTPWGPAIDFRRPQVRDFFRHNALYWLEEFRLDGLRLDAVHAIRDDSRPDILTEIADAARAAFPDRHIHLVLENDLNEARRLAGTPGPQGRYDAQWNDDLHHAAHVVLTGEADGYYADYADAPVPRLGRALAEGFIYQGDWSAQRRAARGEPSAHLPPTAFVGFLQNHDQIGNRALGDRLAALAEPAALEAMTAVLLLAPQVPLLFMGEEWGSRQPFPFFCDFEGELADIVRRGRREEFAAFAGFTDAAETLPDALDPATFEAAVLEPPDDGDDAAMRRLTLVRRLLELRHSRLVPLLAPRRIGSGIDRSRDRMLDVAWMLRDGGWLRIVAHLAPEKGPAWEMPSGEILFESAPGLAAALAGGIEGWGTVAVLEPTS</sequence>
<dbReference type="Gene3D" id="1.10.10.760">
    <property type="entry name" value="E-set domains of sugar-utilizing enzymes"/>
    <property type="match status" value="1"/>
</dbReference>
<feature type="binding site" evidence="16">
    <location>
        <begin position="316"/>
        <end position="320"/>
    </location>
    <ligand>
        <name>substrate</name>
    </ligand>
</feature>
<dbReference type="Pfam" id="PF00128">
    <property type="entry name" value="Alpha-amylase"/>
    <property type="match status" value="1"/>
</dbReference>
<dbReference type="EC" id="3.2.1.141" evidence="4 13"/>
<dbReference type="NCBIfam" id="TIGR02402">
    <property type="entry name" value="trehalose_TreZ"/>
    <property type="match status" value="1"/>
</dbReference>
<evidence type="ECO:0000256" key="5">
    <source>
        <dbReference type="ARBA" id="ARBA00015938"/>
    </source>
</evidence>
<dbReference type="Gene3D" id="3.20.20.80">
    <property type="entry name" value="Glycosidases"/>
    <property type="match status" value="1"/>
</dbReference>
<dbReference type="GO" id="GO:0005992">
    <property type="term" value="P:trehalose biosynthetic process"/>
    <property type="evidence" value="ECO:0007669"/>
    <property type="project" value="UniProtKB-UniRule"/>
</dbReference>
<dbReference type="CDD" id="cd02853">
    <property type="entry name" value="E_set_MTHase_like_N"/>
    <property type="match status" value="1"/>
</dbReference>
<dbReference type="InterPro" id="IPR004193">
    <property type="entry name" value="Glyco_hydro_13_N"/>
</dbReference>
<feature type="active site" description="Nucleophile" evidence="15">
    <location>
        <position position="256"/>
    </location>
</feature>
<evidence type="ECO:0000313" key="19">
    <source>
        <dbReference type="EMBL" id="OWJ63973.1"/>
    </source>
</evidence>
<feature type="site" description="Transition state stabilizer" evidence="17">
    <location>
        <position position="387"/>
    </location>
</feature>
<dbReference type="GO" id="GO:0033942">
    <property type="term" value="F:4-alpha-D-(1-&gt;4)-alpha-D-glucanotrehalose trehalohydrolase activity"/>
    <property type="evidence" value="ECO:0007669"/>
    <property type="project" value="UniProtKB-EC"/>
</dbReference>
<feature type="active site" description="Proton donor" evidence="15">
    <location>
        <position position="291"/>
    </location>
</feature>
<evidence type="ECO:0000256" key="3">
    <source>
        <dbReference type="ARBA" id="ARBA00008061"/>
    </source>
</evidence>
<comment type="caution">
    <text evidence="19">The sequence shown here is derived from an EMBL/GenBank/DDBJ whole genome shotgun (WGS) entry which is preliminary data.</text>
</comment>
<comment type="pathway">
    <text evidence="2 14">Glycan biosynthesis; trehalose biosynthesis.</text>
</comment>
<keyword evidence="6" id="KW-0963">Cytoplasm</keyword>
<dbReference type="InterPro" id="IPR013783">
    <property type="entry name" value="Ig-like_fold"/>
</dbReference>
<dbReference type="Gene3D" id="2.60.40.10">
    <property type="entry name" value="Immunoglobulins"/>
    <property type="match status" value="1"/>
</dbReference>
<evidence type="ECO:0000256" key="12">
    <source>
        <dbReference type="ARBA" id="ARBA00034013"/>
    </source>
</evidence>
<protein>
    <recommendedName>
        <fullName evidence="5 13">Malto-oligosyltrehalose trehalohydrolase</fullName>
        <shortName evidence="14">MTHase</shortName>
        <ecNumber evidence="4 13">3.2.1.141</ecNumber>
    </recommendedName>
    <alternativeName>
        <fullName evidence="11 14">4-alpha-D-((1-&gt;4)-alpha-D-glucano)trehalose trehalohydrolase</fullName>
    </alternativeName>
    <alternativeName>
        <fullName evidence="10 14">Maltooligosyl trehalose trehalohydrolase</fullName>
    </alternativeName>
</protein>
<dbReference type="PANTHER" id="PTHR43651">
    <property type="entry name" value="1,4-ALPHA-GLUCAN-BRANCHING ENZYME"/>
    <property type="match status" value="1"/>
</dbReference>
<dbReference type="GO" id="GO:0005737">
    <property type="term" value="C:cytoplasm"/>
    <property type="evidence" value="ECO:0007669"/>
    <property type="project" value="UniProtKB-SubCell"/>
</dbReference>
<dbReference type="SMART" id="SM00642">
    <property type="entry name" value="Aamy"/>
    <property type="match status" value="1"/>
</dbReference>
<dbReference type="STRING" id="1122125.GCA_000423185_06588"/>
<name>A0A211ZFF1_9PROT</name>
<dbReference type="SUPFAM" id="SSF51445">
    <property type="entry name" value="(Trans)glycosidases"/>
    <property type="match status" value="1"/>
</dbReference>
<evidence type="ECO:0000259" key="18">
    <source>
        <dbReference type="SMART" id="SM00642"/>
    </source>
</evidence>
<evidence type="ECO:0000256" key="14">
    <source>
        <dbReference type="PIRNR" id="PIRNR006337"/>
    </source>
</evidence>
<evidence type="ECO:0000256" key="11">
    <source>
        <dbReference type="ARBA" id="ARBA00033284"/>
    </source>
</evidence>
<dbReference type="InterPro" id="IPR014756">
    <property type="entry name" value="Ig_E-set"/>
</dbReference>
<evidence type="ECO:0000256" key="16">
    <source>
        <dbReference type="PIRSR" id="PIRSR006337-2"/>
    </source>
</evidence>
<gene>
    <name evidence="19" type="ORF">BWR60_27120</name>
</gene>
<comment type="similarity">
    <text evidence="3 14">Belongs to the glycosyl hydrolase 13 family.</text>
</comment>
<comment type="catalytic activity">
    <reaction evidence="12 14">
        <text>hydrolysis of (1-&gt;4)-alpha-D-glucosidic linkage in 4-alpha-D-[(1-&gt;4)-alpha-D-glucanosyl]n trehalose to yield trehalose and (1-&gt;4)-alpha-D-glucan.</text>
        <dbReference type="EC" id="3.2.1.141"/>
    </reaction>
</comment>
<dbReference type="InterPro" id="IPR012768">
    <property type="entry name" value="Trehalose_TreZ"/>
</dbReference>
<dbReference type="AlphaFoldDB" id="A0A211ZFF1"/>
<proteinExistence type="inferred from homology"/>
<evidence type="ECO:0000256" key="2">
    <source>
        <dbReference type="ARBA" id="ARBA00005199"/>
    </source>
</evidence>
<dbReference type="InterPro" id="IPR017853">
    <property type="entry name" value="GH"/>
</dbReference>
<keyword evidence="20" id="KW-1185">Reference proteome</keyword>
<dbReference type="InterPro" id="IPR006047">
    <property type="entry name" value="GH13_cat_dom"/>
</dbReference>
<keyword evidence="8" id="KW-0119">Carbohydrate metabolism</keyword>
<organism evidence="19 20">
    <name type="scientific">Inquilinus limosus</name>
    <dbReference type="NCBI Taxonomy" id="171674"/>
    <lineage>
        <taxon>Bacteria</taxon>
        <taxon>Pseudomonadati</taxon>
        <taxon>Pseudomonadota</taxon>
        <taxon>Alphaproteobacteria</taxon>
        <taxon>Rhodospirillales</taxon>
        <taxon>Rhodospirillaceae</taxon>
        <taxon>Inquilinus</taxon>
    </lineage>
</organism>
<evidence type="ECO:0000256" key="4">
    <source>
        <dbReference type="ARBA" id="ARBA00012268"/>
    </source>
</evidence>
<evidence type="ECO:0000256" key="10">
    <source>
        <dbReference type="ARBA" id="ARBA00032057"/>
    </source>
</evidence>
<comment type="subcellular location">
    <subcellularLocation>
        <location evidence="1 15">Cytoplasm</location>
    </subcellularLocation>
</comment>
<evidence type="ECO:0000256" key="7">
    <source>
        <dbReference type="ARBA" id="ARBA00022801"/>
    </source>
</evidence>
<dbReference type="Proteomes" id="UP000196655">
    <property type="component" value="Unassembled WGS sequence"/>
</dbReference>
<keyword evidence="7 14" id="KW-0378">Hydrolase</keyword>
<accession>A0A211ZFF1</accession>
<feature type="domain" description="Glycosyl hydrolase family 13 catalytic" evidence="18">
    <location>
        <begin position="117"/>
        <end position="453"/>
    </location>
</feature>
<evidence type="ECO:0000256" key="6">
    <source>
        <dbReference type="ARBA" id="ARBA00022490"/>
    </source>
</evidence>
<reference evidence="20" key="1">
    <citation type="submission" date="2017-05" db="EMBL/GenBank/DDBJ databases">
        <authorList>
            <person name="Macchi M."/>
            <person name="Festa S."/>
            <person name="Coppotelli B.M."/>
            <person name="Morelli I.S."/>
        </authorList>
    </citation>
    <scope>NUCLEOTIDE SEQUENCE [LARGE SCALE GENOMIC DNA]</scope>
    <source>
        <strain evidence="20">I</strain>
    </source>
</reference>
<dbReference type="OrthoDB" id="9800174at2"/>
<evidence type="ECO:0000256" key="9">
    <source>
        <dbReference type="ARBA" id="ARBA00023295"/>
    </source>
</evidence>
<feature type="binding site" evidence="16">
    <location>
        <begin position="386"/>
        <end position="391"/>
    </location>
    <ligand>
        <name>substrate</name>
    </ligand>
</feature>
<dbReference type="UniPathway" id="UPA00299"/>